<evidence type="ECO:0000256" key="3">
    <source>
        <dbReference type="ARBA" id="ARBA00023125"/>
    </source>
</evidence>
<dbReference type="InterPro" id="IPR036388">
    <property type="entry name" value="WH-like_DNA-bd_sf"/>
</dbReference>
<proteinExistence type="predicted"/>
<evidence type="ECO:0000256" key="1">
    <source>
        <dbReference type="ARBA" id="ARBA00023015"/>
    </source>
</evidence>
<dbReference type="SUPFAM" id="SSF88659">
    <property type="entry name" value="Sigma3 and sigma4 domains of RNA polymerase sigma factors"/>
    <property type="match status" value="2"/>
</dbReference>
<dbReference type="InterPro" id="IPR013325">
    <property type="entry name" value="RNA_pol_sigma_r2"/>
</dbReference>
<evidence type="ECO:0000313" key="7">
    <source>
        <dbReference type="EMBL" id="MBD0418915.1"/>
    </source>
</evidence>
<comment type="caution">
    <text evidence="7">The sequence shown here is derived from an EMBL/GenBank/DDBJ whole genome shotgun (WGS) entry which is preliminary data.</text>
</comment>
<dbReference type="NCBIfam" id="TIGR02980">
    <property type="entry name" value="SigBFG"/>
    <property type="match status" value="1"/>
</dbReference>
<dbReference type="Gene3D" id="1.20.120.1810">
    <property type="match status" value="1"/>
</dbReference>
<sequence>MPTDVVARPYASADRASGLATPDAVTAAFVRFAALDDGPVKERLQEELMRAWLPMAHRLAARFRDRGESHEDLRQVAALGLLKAIRRFDPARGPFEPFAIPTIRGEIRRHFRDRTWGVRVPRRIQELRNQVRAAYVELALTPGSPCPTVADVARHTGLCEDEVRDGMEALESYRALSLDAPNGDTGGEAEGPRLADALGEPDHAFDLVVDRESVKEAVRRLPSRERAILYLRFFEDWSQSRIADRMGISQMHVSRLLSRTCARIRQETLDPS</sequence>
<dbReference type="InterPro" id="IPR013324">
    <property type="entry name" value="RNA_pol_sigma_r3/r4-like"/>
</dbReference>
<dbReference type="GO" id="GO:0003677">
    <property type="term" value="F:DNA binding"/>
    <property type="evidence" value="ECO:0007669"/>
    <property type="project" value="UniProtKB-KW"/>
</dbReference>
<evidence type="ECO:0000259" key="6">
    <source>
        <dbReference type="Pfam" id="PF04545"/>
    </source>
</evidence>
<keyword evidence="2" id="KW-0731">Sigma factor</keyword>
<dbReference type="Pfam" id="PF04545">
    <property type="entry name" value="Sigma70_r4"/>
    <property type="match status" value="1"/>
</dbReference>
<dbReference type="CDD" id="cd06171">
    <property type="entry name" value="Sigma70_r4"/>
    <property type="match status" value="1"/>
</dbReference>
<reference evidence="7" key="2">
    <citation type="submission" date="2020-09" db="EMBL/GenBank/DDBJ databases">
        <authorList>
            <person name="Luo X."/>
        </authorList>
    </citation>
    <scope>NUCLEOTIDE SEQUENCE</scope>
    <source>
        <strain evidence="7">TRM S81-3</strain>
    </source>
</reference>
<dbReference type="InterPro" id="IPR014322">
    <property type="entry name" value="RNA_pol_sigma-B/F/G"/>
</dbReference>
<dbReference type="EMBL" id="JACVQF010000168">
    <property type="protein sequence ID" value="MBD0418915.1"/>
    <property type="molecule type" value="Genomic_DNA"/>
</dbReference>
<name>A0A926QPV6_9ACTN</name>
<organism evidence="7 8">
    <name type="scientific">Streptomyces griseicoloratus</name>
    <dbReference type="NCBI Taxonomy" id="2752516"/>
    <lineage>
        <taxon>Bacteria</taxon>
        <taxon>Bacillati</taxon>
        <taxon>Actinomycetota</taxon>
        <taxon>Actinomycetes</taxon>
        <taxon>Kitasatosporales</taxon>
        <taxon>Streptomycetaceae</taxon>
        <taxon>Streptomyces</taxon>
    </lineage>
</organism>
<dbReference type="InterPro" id="IPR007630">
    <property type="entry name" value="RNA_pol_sigma70_r4"/>
</dbReference>
<dbReference type="Proteomes" id="UP000621210">
    <property type="component" value="Unassembled WGS sequence"/>
</dbReference>
<dbReference type="SUPFAM" id="SSF88946">
    <property type="entry name" value="Sigma2 domain of RNA polymerase sigma factors"/>
    <property type="match status" value="1"/>
</dbReference>
<feature type="domain" description="RNA polymerase sigma-70 region 2" evidence="5">
    <location>
        <begin position="48"/>
        <end position="116"/>
    </location>
</feature>
<accession>A0A926QPV6</accession>
<dbReference type="Pfam" id="PF04542">
    <property type="entry name" value="Sigma70_r2"/>
    <property type="match status" value="1"/>
</dbReference>
<keyword evidence="8" id="KW-1185">Reference proteome</keyword>
<keyword evidence="3" id="KW-0238">DNA-binding</keyword>
<dbReference type="NCBIfam" id="TIGR02937">
    <property type="entry name" value="sigma70-ECF"/>
    <property type="match status" value="1"/>
</dbReference>
<dbReference type="InterPro" id="IPR007627">
    <property type="entry name" value="RNA_pol_sigma70_r2"/>
</dbReference>
<dbReference type="Gene3D" id="1.10.10.10">
    <property type="entry name" value="Winged helix-like DNA-binding domain superfamily/Winged helix DNA-binding domain"/>
    <property type="match status" value="2"/>
</dbReference>
<evidence type="ECO:0000313" key="8">
    <source>
        <dbReference type="Proteomes" id="UP000621210"/>
    </source>
</evidence>
<dbReference type="PANTHER" id="PTHR30385">
    <property type="entry name" value="SIGMA FACTOR F FLAGELLAR"/>
    <property type="match status" value="1"/>
</dbReference>
<dbReference type="InterPro" id="IPR014284">
    <property type="entry name" value="RNA_pol_sigma-70_dom"/>
</dbReference>
<protein>
    <submittedName>
        <fullName evidence="7">SigB/SigF/SigG family RNA polymerase sigma factor</fullName>
    </submittedName>
</protein>
<evidence type="ECO:0000256" key="2">
    <source>
        <dbReference type="ARBA" id="ARBA00023082"/>
    </source>
</evidence>
<dbReference type="PANTHER" id="PTHR30385:SF4">
    <property type="entry name" value="RNA POLYMERASE SIGMA-E FACTOR"/>
    <property type="match status" value="1"/>
</dbReference>
<dbReference type="GO" id="GO:0016987">
    <property type="term" value="F:sigma factor activity"/>
    <property type="evidence" value="ECO:0007669"/>
    <property type="project" value="UniProtKB-KW"/>
</dbReference>
<feature type="domain" description="RNA polymerase sigma-70 region 4" evidence="6">
    <location>
        <begin position="219"/>
        <end position="266"/>
    </location>
</feature>
<reference evidence="7" key="1">
    <citation type="submission" date="2020-09" db="EMBL/GenBank/DDBJ databases">
        <title>Streptomyces grisecoloratus sp. nov., isolated from cotton soil.</title>
        <authorList>
            <person name="Xing L."/>
        </authorList>
    </citation>
    <scope>NUCLEOTIDE SEQUENCE</scope>
    <source>
        <strain evidence="7">TRM S81-3</strain>
    </source>
</reference>
<dbReference type="GO" id="GO:0006352">
    <property type="term" value="P:DNA-templated transcription initiation"/>
    <property type="evidence" value="ECO:0007669"/>
    <property type="project" value="InterPro"/>
</dbReference>
<gene>
    <name evidence="7" type="ORF">H0H10_06930</name>
</gene>
<evidence type="ECO:0000259" key="5">
    <source>
        <dbReference type="Pfam" id="PF04542"/>
    </source>
</evidence>
<evidence type="ECO:0000256" key="4">
    <source>
        <dbReference type="ARBA" id="ARBA00023163"/>
    </source>
</evidence>
<dbReference type="RefSeq" id="WP_188179956.1">
    <property type="nucleotide sequence ID" value="NZ_JACVQF010000168.1"/>
</dbReference>
<keyword evidence="4" id="KW-0804">Transcription</keyword>
<dbReference type="AlphaFoldDB" id="A0A926QPV6"/>
<keyword evidence="1" id="KW-0805">Transcription regulation</keyword>